<gene>
    <name evidence="2" type="ORF">GA0070622_5483</name>
</gene>
<sequence>MPNHPNDRFQQDAEQSWRAADSAGRFPAQPGYREARDRGLSWAELNTQPADSSAWRGLTTR</sequence>
<evidence type="ECO:0008006" key="4">
    <source>
        <dbReference type="Google" id="ProtNLM"/>
    </source>
</evidence>
<proteinExistence type="predicted"/>
<dbReference type="OrthoDB" id="3395989at2"/>
<keyword evidence="3" id="KW-1185">Reference proteome</keyword>
<evidence type="ECO:0000313" key="2">
    <source>
        <dbReference type="EMBL" id="SBT68384.1"/>
    </source>
</evidence>
<reference evidence="3" key="1">
    <citation type="submission" date="2016-06" db="EMBL/GenBank/DDBJ databases">
        <authorList>
            <person name="Varghese N."/>
            <person name="Submissions Spin"/>
        </authorList>
    </citation>
    <scope>NUCLEOTIDE SEQUENCE [LARGE SCALE GENOMIC DNA]</scope>
    <source>
        <strain evidence="3">DSM 45794</strain>
    </source>
</reference>
<dbReference type="RefSeq" id="WP_091584059.1">
    <property type="nucleotide sequence ID" value="NZ_FLRH01000004.1"/>
</dbReference>
<dbReference type="AlphaFoldDB" id="A0A1A9BHF3"/>
<dbReference type="EMBL" id="FLRH01000004">
    <property type="protein sequence ID" value="SBT68384.1"/>
    <property type="molecule type" value="Genomic_DNA"/>
</dbReference>
<protein>
    <recommendedName>
        <fullName evidence="4">DNA repair protein</fullName>
    </recommendedName>
</protein>
<evidence type="ECO:0000256" key="1">
    <source>
        <dbReference type="SAM" id="MobiDB-lite"/>
    </source>
</evidence>
<feature type="compositionally biased region" description="Basic and acidic residues" evidence="1">
    <location>
        <begin position="1"/>
        <end position="11"/>
    </location>
</feature>
<accession>A0A1A9BHF3</accession>
<organism evidence="2 3">
    <name type="scientific">Micromonospora sediminicola</name>
    <dbReference type="NCBI Taxonomy" id="946078"/>
    <lineage>
        <taxon>Bacteria</taxon>
        <taxon>Bacillati</taxon>
        <taxon>Actinomycetota</taxon>
        <taxon>Actinomycetes</taxon>
        <taxon>Micromonosporales</taxon>
        <taxon>Micromonosporaceae</taxon>
        <taxon>Micromonospora</taxon>
    </lineage>
</organism>
<dbReference type="Proteomes" id="UP000199558">
    <property type="component" value="Unassembled WGS sequence"/>
</dbReference>
<name>A0A1A9BHF3_9ACTN</name>
<feature type="region of interest" description="Disordered" evidence="1">
    <location>
        <begin position="1"/>
        <end position="37"/>
    </location>
</feature>
<dbReference type="STRING" id="946078.GA0070622_5483"/>
<evidence type="ECO:0000313" key="3">
    <source>
        <dbReference type="Proteomes" id="UP000199558"/>
    </source>
</evidence>